<evidence type="ECO:0000313" key="4">
    <source>
        <dbReference type="Proteomes" id="UP000053099"/>
    </source>
</evidence>
<feature type="domain" description="DUF1468" evidence="2">
    <location>
        <begin position="7"/>
        <end position="137"/>
    </location>
</feature>
<organism evidence="3 4">
    <name type="scientific">Thermus scotoductus</name>
    <dbReference type="NCBI Taxonomy" id="37636"/>
    <lineage>
        <taxon>Bacteria</taxon>
        <taxon>Thermotogati</taxon>
        <taxon>Deinococcota</taxon>
        <taxon>Deinococci</taxon>
        <taxon>Thermales</taxon>
        <taxon>Thermaceae</taxon>
        <taxon>Thermus</taxon>
    </lineage>
</organism>
<proteinExistence type="predicted"/>
<keyword evidence="1" id="KW-0472">Membrane</keyword>
<dbReference type="AlphaFoldDB" id="A0A0N0IQX7"/>
<dbReference type="InterPro" id="IPR009936">
    <property type="entry name" value="DUF1468"/>
</dbReference>
<accession>A0A0N0IQX7</accession>
<keyword evidence="1" id="KW-1133">Transmembrane helix</keyword>
<keyword evidence="1" id="KW-0812">Transmembrane</keyword>
<reference evidence="3 4" key="1">
    <citation type="submission" date="2015-09" db="EMBL/GenBank/DDBJ databases">
        <title>Draft genome sequence of Thermus scotoductus strain K1 isolated from a geothermal spring in Nagorno-Karabakh, Armenia.</title>
        <authorList>
            <person name="Saghatelyan A."/>
            <person name="Poghosyan L."/>
            <person name="Panosyan H."/>
            <person name="Birkeland N.-K."/>
        </authorList>
    </citation>
    <scope>NUCLEOTIDE SEQUENCE [LARGE SCALE GENOMIC DNA]</scope>
    <source>
        <strain evidence="3 4">K1</strain>
    </source>
</reference>
<gene>
    <name evidence="3" type="ORF">AN926_04960</name>
</gene>
<comment type="caution">
    <text evidence="3">The sequence shown here is derived from an EMBL/GenBank/DDBJ whole genome shotgun (WGS) entry which is preliminary data.</text>
</comment>
<evidence type="ECO:0000256" key="1">
    <source>
        <dbReference type="SAM" id="Phobius"/>
    </source>
</evidence>
<name>A0A0N0IQX7_THESC</name>
<dbReference type="EMBL" id="LJJR01000012">
    <property type="protein sequence ID" value="KPD32127.1"/>
    <property type="molecule type" value="Genomic_DNA"/>
</dbReference>
<feature type="transmembrane region" description="Helical" evidence="1">
    <location>
        <begin position="112"/>
        <end position="130"/>
    </location>
</feature>
<protein>
    <recommendedName>
        <fullName evidence="2">DUF1468 domain-containing protein</fullName>
    </recommendedName>
</protein>
<dbReference type="Proteomes" id="UP000053099">
    <property type="component" value="Unassembled WGS sequence"/>
</dbReference>
<feature type="transmembrane region" description="Helical" evidence="1">
    <location>
        <begin position="35"/>
        <end position="53"/>
    </location>
</feature>
<evidence type="ECO:0000313" key="3">
    <source>
        <dbReference type="EMBL" id="KPD32127.1"/>
    </source>
</evidence>
<dbReference type="PATRIC" id="fig|37636.3.peg.48"/>
<feature type="transmembrane region" description="Helical" evidence="1">
    <location>
        <begin position="74"/>
        <end position="92"/>
    </location>
</feature>
<dbReference type="Pfam" id="PF07331">
    <property type="entry name" value="TctB"/>
    <property type="match status" value="1"/>
</dbReference>
<evidence type="ECO:0000259" key="2">
    <source>
        <dbReference type="Pfam" id="PF07331"/>
    </source>
</evidence>
<sequence length="138" mass="14532">MLWVRVGALLALILGALAIGLSFSLPKGEGPGPELFPRILGLALILAGGWLTFHPGSEEPGKESGERLTGWARALLLCILFLLTPMAVPRLGLGMSAALVGGLTAWLQGEPWPRILGVAGVLWLLSYLVFTRLLGVPG</sequence>